<reference evidence="3 4" key="1">
    <citation type="submission" date="2015-12" db="EMBL/GenBank/DDBJ databases">
        <title>Genome sequence of Streptomyces sp. G25.</title>
        <authorList>
            <person name="Poehlein A."/>
            <person name="Roettig A."/>
            <person name="Hiessl S."/>
            <person name="Hauschild P."/>
            <person name="Schauer J."/>
            <person name="Madkour M.H."/>
            <person name="Al-Ansari A.M."/>
            <person name="Almakishah N.H."/>
            <person name="Steinbuechel A."/>
            <person name="Daniel R."/>
        </authorList>
    </citation>
    <scope>NUCLEOTIDE SEQUENCE [LARGE SCALE GENOMIC DNA]</scope>
    <source>
        <strain evidence="4">G25(2015)</strain>
    </source>
</reference>
<dbReference type="Proteomes" id="UP000077381">
    <property type="component" value="Unassembled WGS sequence"/>
</dbReference>
<organism evidence="3 4">
    <name type="scientific">Streptomyces jeddahensis</name>
    <dbReference type="NCBI Taxonomy" id="1716141"/>
    <lineage>
        <taxon>Bacteria</taxon>
        <taxon>Bacillati</taxon>
        <taxon>Actinomycetota</taxon>
        <taxon>Actinomycetes</taxon>
        <taxon>Kitasatosporales</taxon>
        <taxon>Streptomycetaceae</taxon>
        <taxon>Streptomyces</taxon>
    </lineage>
</organism>
<dbReference type="SUPFAM" id="SSF55874">
    <property type="entry name" value="ATPase domain of HSP90 chaperone/DNA topoisomerase II/histidine kinase"/>
    <property type="match status" value="1"/>
</dbReference>
<accession>A0A177HY26</accession>
<proteinExistence type="predicted"/>
<feature type="domain" description="Histidine kinase/HSP90-like ATPase" evidence="2">
    <location>
        <begin position="22"/>
        <end position="129"/>
    </location>
</feature>
<gene>
    <name evidence="3" type="ORF">STSP_09980</name>
</gene>
<dbReference type="PATRIC" id="fig|1716141.3.peg.1053"/>
<evidence type="ECO:0000259" key="2">
    <source>
        <dbReference type="Pfam" id="PF13581"/>
    </source>
</evidence>
<keyword evidence="4" id="KW-1185">Reference proteome</keyword>
<dbReference type="RefSeq" id="WP_067272498.1">
    <property type="nucleotide sequence ID" value="NZ_LOHS01000037.1"/>
</dbReference>
<evidence type="ECO:0000256" key="1">
    <source>
        <dbReference type="ARBA" id="ARBA00022527"/>
    </source>
</evidence>
<evidence type="ECO:0000313" key="3">
    <source>
        <dbReference type="EMBL" id="OAH15676.1"/>
    </source>
</evidence>
<sequence>MTCDIETLDFYRLHLPAVGEHSLRHVRRIVRAHLHHWELPELSDAAELCVTELLSNVLRHVPDPTCTVTFRCLGGEAVRIEVHDSSPDVPYIRVTGDLLGENGHGLVLLAAVTDLWDAEPTATGKKVWFELKRS</sequence>
<dbReference type="EMBL" id="LOHS01000037">
    <property type="protein sequence ID" value="OAH15676.1"/>
    <property type="molecule type" value="Genomic_DNA"/>
</dbReference>
<dbReference type="PANTHER" id="PTHR35526">
    <property type="entry name" value="ANTI-SIGMA-F FACTOR RSBW-RELATED"/>
    <property type="match status" value="1"/>
</dbReference>
<evidence type="ECO:0000313" key="4">
    <source>
        <dbReference type="Proteomes" id="UP000077381"/>
    </source>
</evidence>
<name>A0A177HY26_9ACTN</name>
<protein>
    <recommendedName>
        <fullName evidence="2">Histidine kinase/HSP90-like ATPase domain-containing protein</fullName>
    </recommendedName>
</protein>
<comment type="caution">
    <text evidence="3">The sequence shown here is derived from an EMBL/GenBank/DDBJ whole genome shotgun (WGS) entry which is preliminary data.</text>
</comment>
<dbReference type="InterPro" id="IPR036890">
    <property type="entry name" value="HATPase_C_sf"/>
</dbReference>
<dbReference type="GO" id="GO:0004674">
    <property type="term" value="F:protein serine/threonine kinase activity"/>
    <property type="evidence" value="ECO:0007669"/>
    <property type="project" value="UniProtKB-KW"/>
</dbReference>
<dbReference type="STRING" id="1716141.STSP_09980"/>
<dbReference type="Pfam" id="PF13581">
    <property type="entry name" value="HATPase_c_2"/>
    <property type="match status" value="1"/>
</dbReference>
<dbReference type="CDD" id="cd16936">
    <property type="entry name" value="HATPase_RsbW-like"/>
    <property type="match status" value="1"/>
</dbReference>
<keyword evidence="1" id="KW-0808">Transferase</keyword>
<dbReference type="AlphaFoldDB" id="A0A177HY26"/>
<dbReference type="PANTHER" id="PTHR35526:SF3">
    <property type="entry name" value="ANTI-SIGMA-F FACTOR RSBW"/>
    <property type="match status" value="1"/>
</dbReference>
<dbReference type="InterPro" id="IPR050267">
    <property type="entry name" value="Anti-sigma-factor_SerPK"/>
</dbReference>
<keyword evidence="1" id="KW-0418">Kinase</keyword>
<keyword evidence="1" id="KW-0723">Serine/threonine-protein kinase</keyword>
<dbReference type="Gene3D" id="3.30.565.10">
    <property type="entry name" value="Histidine kinase-like ATPase, C-terminal domain"/>
    <property type="match status" value="1"/>
</dbReference>
<dbReference type="InterPro" id="IPR003594">
    <property type="entry name" value="HATPase_dom"/>
</dbReference>